<evidence type="ECO:0000256" key="4">
    <source>
        <dbReference type="ARBA" id="ARBA00023163"/>
    </source>
</evidence>
<dbReference type="PRINTS" id="PR00455">
    <property type="entry name" value="HTHTETR"/>
</dbReference>
<evidence type="ECO:0000313" key="9">
    <source>
        <dbReference type="Proteomes" id="UP000198415"/>
    </source>
</evidence>
<dbReference type="OrthoDB" id="329481at2"/>
<feature type="domain" description="HTH tetR-type" evidence="7">
    <location>
        <begin position="11"/>
        <end position="71"/>
    </location>
</feature>
<keyword evidence="3 5" id="KW-0238">DNA-binding</keyword>
<evidence type="ECO:0000313" key="8">
    <source>
        <dbReference type="EMBL" id="SNS26813.1"/>
    </source>
</evidence>
<evidence type="ECO:0000256" key="1">
    <source>
        <dbReference type="ARBA" id="ARBA00022491"/>
    </source>
</evidence>
<dbReference type="AlphaFoldDB" id="A0A239D5E7"/>
<protein>
    <submittedName>
        <fullName evidence="8">Transcriptional regulator, TetR family</fullName>
    </submittedName>
</protein>
<gene>
    <name evidence="8" type="ORF">SAMN06264365_112240</name>
</gene>
<dbReference type="SUPFAM" id="SSF46689">
    <property type="entry name" value="Homeodomain-like"/>
    <property type="match status" value="1"/>
</dbReference>
<dbReference type="InterPro" id="IPR001647">
    <property type="entry name" value="HTH_TetR"/>
</dbReference>
<dbReference type="GO" id="GO:0000976">
    <property type="term" value="F:transcription cis-regulatory region binding"/>
    <property type="evidence" value="ECO:0007669"/>
    <property type="project" value="TreeGrafter"/>
</dbReference>
<keyword evidence="4" id="KW-0804">Transcription</keyword>
<dbReference type="PANTHER" id="PTHR30055:SF151">
    <property type="entry name" value="TRANSCRIPTIONAL REGULATORY PROTEIN"/>
    <property type="match status" value="1"/>
</dbReference>
<dbReference type="PRINTS" id="PR00400">
    <property type="entry name" value="TETREPRESSOR"/>
</dbReference>
<accession>A0A239D5E7</accession>
<evidence type="ECO:0000259" key="7">
    <source>
        <dbReference type="PROSITE" id="PS50977"/>
    </source>
</evidence>
<dbReference type="InterPro" id="IPR050109">
    <property type="entry name" value="HTH-type_TetR-like_transc_reg"/>
</dbReference>
<dbReference type="InterPro" id="IPR004111">
    <property type="entry name" value="Repressor_TetR_C"/>
</dbReference>
<dbReference type="Gene3D" id="1.10.357.10">
    <property type="entry name" value="Tetracycline Repressor, domain 2"/>
    <property type="match status" value="1"/>
</dbReference>
<dbReference type="RefSeq" id="WP_089296309.1">
    <property type="nucleotide sequence ID" value="NZ_BOMU01000063.1"/>
</dbReference>
<dbReference type="GO" id="GO:0003700">
    <property type="term" value="F:DNA-binding transcription factor activity"/>
    <property type="evidence" value="ECO:0007669"/>
    <property type="project" value="TreeGrafter"/>
</dbReference>
<dbReference type="GO" id="GO:0045892">
    <property type="term" value="P:negative regulation of DNA-templated transcription"/>
    <property type="evidence" value="ECO:0007669"/>
    <property type="project" value="InterPro"/>
</dbReference>
<dbReference type="InterPro" id="IPR036271">
    <property type="entry name" value="Tet_transcr_reg_TetR-rel_C_sf"/>
</dbReference>
<keyword evidence="1" id="KW-0678">Repressor</keyword>
<dbReference type="Pfam" id="PF00440">
    <property type="entry name" value="TetR_N"/>
    <property type="match status" value="1"/>
</dbReference>
<proteinExistence type="predicted"/>
<dbReference type="Proteomes" id="UP000198415">
    <property type="component" value="Unassembled WGS sequence"/>
</dbReference>
<keyword evidence="2" id="KW-0805">Transcription regulation</keyword>
<evidence type="ECO:0000256" key="3">
    <source>
        <dbReference type="ARBA" id="ARBA00023125"/>
    </source>
</evidence>
<dbReference type="GO" id="GO:0046677">
    <property type="term" value="P:response to antibiotic"/>
    <property type="evidence" value="ECO:0007669"/>
    <property type="project" value="InterPro"/>
</dbReference>
<dbReference type="PANTHER" id="PTHR30055">
    <property type="entry name" value="HTH-TYPE TRANSCRIPTIONAL REGULATOR RUTR"/>
    <property type="match status" value="1"/>
</dbReference>
<evidence type="ECO:0000256" key="2">
    <source>
        <dbReference type="ARBA" id="ARBA00023015"/>
    </source>
</evidence>
<dbReference type="Pfam" id="PF02909">
    <property type="entry name" value="TetR_C_1"/>
    <property type="match status" value="1"/>
</dbReference>
<dbReference type="PROSITE" id="PS50977">
    <property type="entry name" value="HTH_TETR_2"/>
    <property type="match status" value="1"/>
</dbReference>
<reference evidence="8 9" key="1">
    <citation type="submission" date="2017-06" db="EMBL/GenBank/DDBJ databases">
        <authorList>
            <person name="Kim H.J."/>
            <person name="Triplett B.A."/>
        </authorList>
    </citation>
    <scope>NUCLEOTIDE SEQUENCE [LARGE SCALE GENOMIC DNA]</scope>
    <source>
        <strain evidence="8 9">DSM 43151</strain>
    </source>
</reference>
<sequence length="231" mass="24655">MAVRRGVPKAGLSREKVLDAALDQIDAHGLPALSMRKLGAQLGVEAMSLYRHVPNKEALLDGLVDRVMETAFANLGEPAGDDWTSWLRTFAHSLRSALLAHPGVLPLVATRPVNSPDALRMSERWLAAMRAAGLPLGRALDVVNVIAMFTIGHTLAEVGQTPGHEGTEPDLDQRSGDLDPAEFPNLLEVIATRAGLDFDSRFAQAVDILITGYAGLTEVALDPGQQGAEGR</sequence>
<evidence type="ECO:0000256" key="5">
    <source>
        <dbReference type="PROSITE-ProRule" id="PRU00335"/>
    </source>
</evidence>
<evidence type="ECO:0000256" key="6">
    <source>
        <dbReference type="SAM" id="MobiDB-lite"/>
    </source>
</evidence>
<dbReference type="SUPFAM" id="SSF48498">
    <property type="entry name" value="Tetracyclin repressor-like, C-terminal domain"/>
    <property type="match status" value="1"/>
</dbReference>
<feature type="compositionally biased region" description="Basic and acidic residues" evidence="6">
    <location>
        <begin position="165"/>
        <end position="177"/>
    </location>
</feature>
<name>A0A239D5E7_9ACTN</name>
<keyword evidence="9" id="KW-1185">Reference proteome</keyword>
<dbReference type="EMBL" id="FZNR01000012">
    <property type="protein sequence ID" value="SNS26813.1"/>
    <property type="molecule type" value="Genomic_DNA"/>
</dbReference>
<dbReference type="InterPro" id="IPR009057">
    <property type="entry name" value="Homeodomain-like_sf"/>
</dbReference>
<dbReference type="Gene3D" id="1.10.10.60">
    <property type="entry name" value="Homeodomain-like"/>
    <property type="match status" value="1"/>
</dbReference>
<dbReference type="InterPro" id="IPR003012">
    <property type="entry name" value="Tet_transcr_reg_TetR"/>
</dbReference>
<feature type="DNA-binding region" description="H-T-H motif" evidence="5">
    <location>
        <begin position="34"/>
        <end position="53"/>
    </location>
</feature>
<feature type="region of interest" description="Disordered" evidence="6">
    <location>
        <begin position="158"/>
        <end position="178"/>
    </location>
</feature>
<organism evidence="8 9">
    <name type="scientific">Actinoplanes regularis</name>
    <dbReference type="NCBI Taxonomy" id="52697"/>
    <lineage>
        <taxon>Bacteria</taxon>
        <taxon>Bacillati</taxon>
        <taxon>Actinomycetota</taxon>
        <taxon>Actinomycetes</taxon>
        <taxon>Micromonosporales</taxon>
        <taxon>Micromonosporaceae</taxon>
        <taxon>Actinoplanes</taxon>
    </lineage>
</organism>